<sequence length="85" mass="9467">MEAVLKKWSNKVGLNFLKDRLSTLSNSYFYLLKTEPQCQKEFNKLLVAKDSSDVTTTMIVGSSDGNKIIARRSDSCGKMITLTSA</sequence>
<reference evidence="1" key="1">
    <citation type="submission" date="2014-07" db="EMBL/GenBank/DDBJ databases">
        <authorList>
            <person name="Martin A.A"/>
            <person name="De Silva N."/>
        </authorList>
    </citation>
    <scope>NUCLEOTIDE SEQUENCE</scope>
</reference>
<evidence type="ECO:0000313" key="1">
    <source>
        <dbReference type="Proteomes" id="UP000035680"/>
    </source>
</evidence>
<name>A0A0K0G6A1_STRVS</name>
<accession>A0A0K0G6A1</accession>
<proteinExistence type="predicted"/>
<reference evidence="2" key="2">
    <citation type="submission" date="2015-08" db="UniProtKB">
        <authorList>
            <consortium name="WormBaseParasite"/>
        </authorList>
    </citation>
    <scope>IDENTIFICATION</scope>
</reference>
<dbReference type="Proteomes" id="UP000035680">
    <property type="component" value="Unassembled WGS sequence"/>
</dbReference>
<keyword evidence="1" id="KW-1185">Reference proteome</keyword>
<protein>
    <submittedName>
        <fullName evidence="2">PPM-type phosphatase domain-containing protein</fullName>
    </submittedName>
</protein>
<dbReference type="WBParaSite" id="SVE_2028400.1">
    <property type="protein sequence ID" value="SVE_2028400.1"/>
    <property type="gene ID" value="SVE_2028400"/>
</dbReference>
<evidence type="ECO:0000313" key="2">
    <source>
        <dbReference type="WBParaSite" id="SVE_2028400.1"/>
    </source>
</evidence>
<dbReference type="AlphaFoldDB" id="A0A0K0G6A1"/>
<organism evidence="1 2">
    <name type="scientific">Strongyloides venezuelensis</name>
    <name type="common">Threadworm</name>
    <dbReference type="NCBI Taxonomy" id="75913"/>
    <lineage>
        <taxon>Eukaryota</taxon>
        <taxon>Metazoa</taxon>
        <taxon>Ecdysozoa</taxon>
        <taxon>Nematoda</taxon>
        <taxon>Chromadorea</taxon>
        <taxon>Rhabditida</taxon>
        <taxon>Tylenchina</taxon>
        <taxon>Panagrolaimomorpha</taxon>
        <taxon>Strongyloidoidea</taxon>
        <taxon>Strongyloididae</taxon>
        <taxon>Strongyloides</taxon>
    </lineage>
</organism>